<dbReference type="EMBL" id="JAEUBE010000084">
    <property type="protein sequence ID" value="KAH3671043.1"/>
    <property type="molecule type" value="Genomic_DNA"/>
</dbReference>
<dbReference type="GeneID" id="70232722"/>
<organism evidence="1 2">
    <name type="scientific">Ogataea philodendri</name>
    <dbReference type="NCBI Taxonomy" id="1378263"/>
    <lineage>
        <taxon>Eukaryota</taxon>
        <taxon>Fungi</taxon>
        <taxon>Dikarya</taxon>
        <taxon>Ascomycota</taxon>
        <taxon>Saccharomycotina</taxon>
        <taxon>Pichiomycetes</taxon>
        <taxon>Pichiales</taxon>
        <taxon>Pichiaceae</taxon>
        <taxon>Ogataea</taxon>
    </lineage>
</organism>
<proteinExistence type="predicted"/>
<dbReference type="Proteomes" id="UP000769157">
    <property type="component" value="Unassembled WGS sequence"/>
</dbReference>
<protein>
    <submittedName>
        <fullName evidence="1">Uncharacterized protein</fullName>
    </submittedName>
</protein>
<evidence type="ECO:0000313" key="2">
    <source>
        <dbReference type="Proteomes" id="UP000769157"/>
    </source>
</evidence>
<gene>
    <name evidence="1" type="ORF">OGAPHI_000754</name>
</gene>
<sequence length="67" mass="6838">MSTILPRDIRNTTVLLAWNGGRSGILPFLPVPVHTSTWSATSLCVVGTVATTGATSADVSPGITTGL</sequence>
<keyword evidence="2" id="KW-1185">Reference proteome</keyword>
<accession>A0A9P8T973</accession>
<dbReference type="AlphaFoldDB" id="A0A9P8T973"/>
<reference evidence="1" key="1">
    <citation type="journal article" date="2021" name="Open Biol.">
        <title>Shared evolutionary footprints suggest mitochondrial oxidative damage underlies multiple complex I losses in fungi.</title>
        <authorList>
            <person name="Schikora-Tamarit M.A."/>
            <person name="Marcet-Houben M."/>
            <person name="Nosek J."/>
            <person name="Gabaldon T."/>
        </authorList>
    </citation>
    <scope>NUCLEOTIDE SEQUENCE</scope>
    <source>
        <strain evidence="1">CBS6075</strain>
    </source>
</reference>
<name>A0A9P8T973_9ASCO</name>
<comment type="caution">
    <text evidence="1">The sequence shown here is derived from an EMBL/GenBank/DDBJ whole genome shotgun (WGS) entry which is preliminary data.</text>
</comment>
<reference evidence="1" key="2">
    <citation type="submission" date="2021-01" db="EMBL/GenBank/DDBJ databases">
        <authorList>
            <person name="Schikora-Tamarit M.A."/>
        </authorList>
    </citation>
    <scope>NUCLEOTIDE SEQUENCE</scope>
    <source>
        <strain evidence="1">CBS6075</strain>
    </source>
</reference>
<dbReference type="RefSeq" id="XP_046064411.1">
    <property type="nucleotide sequence ID" value="XM_046208883.1"/>
</dbReference>
<evidence type="ECO:0000313" key="1">
    <source>
        <dbReference type="EMBL" id="KAH3671043.1"/>
    </source>
</evidence>